<evidence type="ECO:0008006" key="3">
    <source>
        <dbReference type="Google" id="ProtNLM"/>
    </source>
</evidence>
<protein>
    <recommendedName>
        <fullName evidence="3">TIGR03668 family PPOX class F420-dependent oxidoreductase</fullName>
    </recommendedName>
</protein>
<dbReference type="KEGG" id="eke:EK0264_03045"/>
<dbReference type="SUPFAM" id="SSF50475">
    <property type="entry name" value="FMN-binding split barrel"/>
    <property type="match status" value="1"/>
</dbReference>
<keyword evidence="2" id="KW-1185">Reference proteome</keyword>
<reference evidence="1 2" key="1">
    <citation type="journal article" date="2018" name="Int. J. Syst. Evol. Microbiol.">
        <title>Epidermidibacterium keratini gen. nov., sp. nov., a member of the family Sporichthyaceae, isolated from keratin epidermis.</title>
        <authorList>
            <person name="Lee D.G."/>
            <person name="Trujillo M.E."/>
            <person name="Kang S."/>
            <person name="Nam J.J."/>
            <person name="Kim Y.J."/>
        </authorList>
    </citation>
    <scope>NUCLEOTIDE SEQUENCE [LARGE SCALE GENOMIC DNA]</scope>
    <source>
        <strain evidence="1 2">EPI-7</strain>
    </source>
</reference>
<organism evidence="1 2">
    <name type="scientific">Epidermidibacterium keratini</name>
    <dbReference type="NCBI Taxonomy" id="1891644"/>
    <lineage>
        <taxon>Bacteria</taxon>
        <taxon>Bacillati</taxon>
        <taxon>Actinomycetota</taxon>
        <taxon>Actinomycetes</taxon>
        <taxon>Sporichthyales</taxon>
        <taxon>Sporichthyaceae</taxon>
        <taxon>Epidermidibacterium</taxon>
    </lineage>
</organism>
<dbReference type="OrthoDB" id="9812086at2"/>
<evidence type="ECO:0000313" key="1">
    <source>
        <dbReference type="EMBL" id="QHB99361.1"/>
    </source>
</evidence>
<dbReference type="Proteomes" id="UP000463857">
    <property type="component" value="Chromosome"/>
</dbReference>
<name>A0A7L4YJU6_9ACTN</name>
<accession>A0A7L4YJU6</accession>
<dbReference type="Gene3D" id="2.30.110.10">
    <property type="entry name" value="Electron Transport, Fmn-binding Protein, Chain A"/>
    <property type="match status" value="1"/>
</dbReference>
<gene>
    <name evidence="1" type="ORF">EK0264_03045</name>
</gene>
<evidence type="ECO:0000313" key="2">
    <source>
        <dbReference type="Proteomes" id="UP000463857"/>
    </source>
</evidence>
<sequence length="142" mass="16017">MQLDGDEARARLVRHEHGILATTHPRRGADAVPTVYAIDGDYVGIGVDQVKPKASSQLQRERNLAADPRASLLAEHYDANDWSQLWWARAHLRWVADPSAAQTERLAAALQRKYEQYAARPFHRVLVFEIYKVTGWAGVSET</sequence>
<proteinExistence type="predicted"/>
<dbReference type="EMBL" id="CP047156">
    <property type="protein sequence ID" value="QHB99361.1"/>
    <property type="molecule type" value="Genomic_DNA"/>
</dbReference>
<dbReference type="InterPro" id="IPR012349">
    <property type="entry name" value="Split_barrel_FMN-bd"/>
</dbReference>
<dbReference type="RefSeq" id="WP_159542745.1">
    <property type="nucleotide sequence ID" value="NZ_CP047156.1"/>
</dbReference>
<dbReference type="InParanoid" id="A0A7L4YJU6"/>
<dbReference type="AlphaFoldDB" id="A0A7L4YJU6"/>